<keyword evidence="2" id="KW-1185">Reference proteome</keyword>
<dbReference type="Pfam" id="PF13279">
    <property type="entry name" value="4HBT_2"/>
    <property type="match status" value="1"/>
</dbReference>
<comment type="caution">
    <text evidence="1">The sequence shown here is derived from an EMBL/GenBank/DDBJ whole genome shotgun (WGS) entry which is preliminary data.</text>
</comment>
<dbReference type="EMBL" id="WBJZ01000010">
    <property type="protein sequence ID" value="KAB1656861.1"/>
    <property type="molecule type" value="Genomic_DNA"/>
</dbReference>
<dbReference type="OrthoDB" id="9799036at2"/>
<dbReference type="Gene3D" id="3.10.129.10">
    <property type="entry name" value="Hotdog Thioesterase"/>
    <property type="match status" value="1"/>
</dbReference>
<gene>
    <name evidence="1" type="ORF">F8O01_09445</name>
</gene>
<protein>
    <submittedName>
        <fullName evidence="1">Acyl-CoA thioesterase</fullName>
    </submittedName>
</protein>
<dbReference type="PANTHER" id="PTHR31793">
    <property type="entry name" value="4-HYDROXYBENZOYL-COA THIOESTERASE FAMILY MEMBER"/>
    <property type="match status" value="1"/>
</dbReference>
<dbReference type="GO" id="GO:0047617">
    <property type="term" value="F:fatty acyl-CoA hydrolase activity"/>
    <property type="evidence" value="ECO:0007669"/>
    <property type="project" value="TreeGrafter"/>
</dbReference>
<proteinExistence type="predicted"/>
<evidence type="ECO:0000313" key="1">
    <source>
        <dbReference type="EMBL" id="KAB1656861.1"/>
    </source>
</evidence>
<accession>A0A7J5BRF8</accession>
<dbReference type="InterPro" id="IPR029069">
    <property type="entry name" value="HotDog_dom_sf"/>
</dbReference>
<dbReference type="SUPFAM" id="SSF54637">
    <property type="entry name" value="Thioesterase/thiol ester dehydrase-isomerase"/>
    <property type="match status" value="1"/>
</dbReference>
<dbReference type="RefSeq" id="WP_158040613.1">
    <property type="nucleotide sequence ID" value="NZ_JACCFV010000001.1"/>
</dbReference>
<dbReference type="InterPro" id="IPR050563">
    <property type="entry name" value="4-hydroxybenzoyl-CoA_TE"/>
</dbReference>
<sequence length="164" mass="18362">MRHHVPIRLRWADLDAYNHVNNSTMLTLLEESRVRAFWASPGVGDGPEPDRPLAVIDAAAGARTLTLIARNEVEYLAPITYQPEPLDVQLWFGKLGAASAEVCYEVWSPVGPPESERTRYTIAASTIVFIDAETSRPRRMSDAEREAWTPFVEEPVRFRGARGA</sequence>
<name>A0A7J5BRF8_9MICO</name>
<evidence type="ECO:0000313" key="2">
    <source>
        <dbReference type="Proteomes" id="UP000467240"/>
    </source>
</evidence>
<dbReference type="CDD" id="cd00586">
    <property type="entry name" value="4HBT"/>
    <property type="match status" value="1"/>
</dbReference>
<dbReference type="Proteomes" id="UP000467240">
    <property type="component" value="Unassembled WGS sequence"/>
</dbReference>
<organism evidence="1 2">
    <name type="scientific">Pseudoclavibacter chungangensis</name>
    <dbReference type="NCBI Taxonomy" id="587635"/>
    <lineage>
        <taxon>Bacteria</taxon>
        <taxon>Bacillati</taxon>
        <taxon>Actinomycetota</taxon>
        <taxon>Actinomycetes</taxon>
        <taxon>Micrococcales</taxon>
        <taxon>Microbacteriaceae</taxon>
        <taxon>Pseudoclavibacter</taxon>
    </lineage>
</organism>
<dbReference type="PANTHER" id="PTHR31793:SF24">
    <property type="entry name" value="LONG-CHAIN ACYL-COA THIOESTERASE FADM"/>
    <property type="match status" value="1"/>
</dbReference>
<reference evidence="1 2" key="1">
    <citation type="submission" date="2019-09" db="EMBL/GenBank/DDBJ databases">
        <title>Phylogeny of genus Pseudoclavibacter and closely related genus.</title>
        <authorList>
            <person name="Li Y."/>
        </authorList>
    </citation>
    <scope>NUCLEOTIDE SEQUENCE [LARGE SCALE GENOMIC DNA]</scope>
    <source>
        <strain evidence="1 2">DSM 23821</strain>
    </source>
</reference>
<dbReference type="AlphaFoldDB" id="A0A7J5BRF8"/>